<evidence type="ECO:0000259" key="1">
    <source>
        <dbReference type="PROSITE" id="PS51462"/>
    </source>
</evidence>
<dbReference type="RefSeq" id="WP_194702196.1">
    <property type="nucleotide sequence ID" value="NZ_JADKNH010000007.1"/>
</dbReference>
<dbReference type="InterPro" id="IPR015797">
    <property type="entry name" value="NUDIX_hydrolase-like_dom_sf"/>
</dbReference>
<name>A0ABR9ZU22_9FIRM</name>
<dbReference type="Pfam" id="PF00293">
    <property type="entry name" value="NUDIX"/>
    <property type="match status" value="1"/>
</dbReference>
<dbReference type="PROSITE" id="PS51462">
    <property type="entry name" value="NUDIX"/>
    <property type="match status" value="1"/>
</dbReference>
<dbReference type="EMBL" id="JADKNH010000007">
    <property type="protein sequence ID" value="MBF4693959.1"/>
    <property type="molecule type" value="Genomic_DNA"/>
</dbReference>
<dbReference type="Proteomes" id="UP000614200">
    <property type="component" value="Unassembled WGS sequence"/>
</dbReference>
<protein>
    <submittedName>
        <fullName evidence="2">NUDIX hydrolase</fullName>
    </submittedName>
</protein>
<dbReference type="InterPro" id="IPR000086">
    <property type="entry name" value="NUDIX_hydrolase_dom"/>
</dbReference>
<gene>
    <name evidence="2" type="ORF">ISU02_12630</name>
</gene>
<dbReference type="Gene3D" id="3.90.79.10">
    <property type="entry name" value="Nucleoside Triphosphate Pyrophosphohydrolase"/>
    <property type="match status" value="1"/>
</dbReference>
<evidence type="ECO:0000313" key="3">
    <source>
        <dbReference type="Proteomes" id="UP000614200"/>
    </source>
</evidence>
<reference evidence="2 3" key="1">
    <citation type="submission" date="2020-11" db="EMBL/GenBank/DDBJ databases">
        <title>Fusibacter basophilias sp. nov.</title>
        <authorList>
            <person name="Qiu D."/>
        </authorList>
    </citation>
    <scope>NUCLEOTIDE SEQUENCE [LARGE SCALE GENOMIC DNA]</scope>
    <source>
        <strain evidence="2 3">Q10-2</strain>
    </source>
</reference>
<dbReference type="CDD" id="cd03424">
    <property type="entry name" value="NUDIX_ADPRase_Nudt5_UGPPase_Nudt14"/>
    <property type="match status" value="1"/>
</dbReference>
<evidence type="ECO:0000313" key="2">
    <source>
        <dbReference type="EMBL" id="MBF4693959.1"/>
    </source>
</evidence>
<dbReference type="GO" id="GO:0016787">
    <property type="term" value="F:hydrolase activity"/>
    <property type="evidence" value="ECO:0007669"/>
    <property type="project" value="UniProtKB-KW"/>
</dbReference>
<dbReference type="SUPFAM" id="SSF55811">
    <property type="entry name" value="Nudix"/>
    <property type="match status" value="1"/>
</dbReference>
<proteinExistence type="predicted"/>
<keyword evidence="3" id="KW-1185">Reference proteome</keyword>
<accession>A0ABR9ZU22</accession>
<keyword evidence="2" id="KW-0378">Hydrolase</keyword>
<sequence length="212" mass="24495">MLNIEKYLKIMNDYPEFYVESENLKIIKDESIIIEYQIKNKIDLGIIYENEYFFIINDLVENRAQIRFPYFRLINKAGYNGVAIIPMYENKFVLLKHFRHGTRNVEYEIPRGFSEIGLSIENNAKKEIFEELGSKVADIQSLGSVISDSGLSGGEVFTFLCSLESIGKINEIEGIESYVLKTKGELKDMINKNIIRDAFSLSVICKLFCRED</sequence>
<comment type="caution">
    <text evidence="2">The sequence shown here is derived from an EMBL/GenBank/DDBJ whole genome shotgun (WGS) entry which is preliminary data.</text>
</comment>
<feature type="domain" description="Nudix hydrolase" evidence="1">
    <location>
        <begin position="77"/>
        <end position="203"/>
    </location>
</feature>
<organism evidence="2 3">
    <name type="scientific">Fusibacter ferrireducens</name>
    <dbReference type="NCBI Taxonomy" id="2785058"/>
    <lineage>
        <taxon>Bacteria</taxon>
        <taxon>Bacillati</taxon>
        <taxon>Bacillota</taxon>
        <taxon>Clostridia</taxon>
        <taxon>Eubacteriales</taxon>
        <taxon>Eubacteriales Family XII. Incertae Sedis</taxon>
        <taxon>Fusibacter</taxon>
    </lineage>
</organism>